<keyword evidence="2" id="KW-1185">Reference proteome</keyword>
<dbReference type="KEGG" id="scm:SCHCO_02618316"/>
<dbReference type="RefSeq" id="XP_003032633.1">
    <property type="nucleotide sequence ID" value="XM_003032587.1"/>
</dbReference>
<dbReference type="InParanoid" id="D8Q0F8"/>
<dbReference type="EMBL" id="GL377305">
    <property type="protein sequence ID" value="EFI97730.1"/>
    <property type="molecule type" value="Genomic_DNA"/>
</dbReference>
<proteinExistence type="predicted"/>
<gene>
    <name evidence="1" type="ORF">SCHCODRAFT_107902</name>
</gene>
<accession>D8Q0F8</accession>
<reference evidence="1 2" key="1">
    <citation type="journal article" date="2010" name="Nat. Biotechnol.">
        <title>Genome sequence of the model mushroom Schizophyllum commune.</title>
        <authorList>
            <person name="Ohm R.A."/>
            <person name="de Jong J.F."/>
            <person name="Lugones L.G."/>
            <person name="Aerts A."/>
            <person name="Kothe E."/>
            <person name="Stajich J.E."/>
            <person name="de Vries R.P."/>
            <person name="Record E."/>
            <person name="Levasseur A."/>
            <person name="Baker S.E."/>
            <person name="Bartholomew K.A."/>
            <person name="Coutinho P.M."/>
            <person name="Erdmann S."/>
            <person name="Fowler T.J."/>
            <person name="Gathman A.C."/>
            <person name="Lombard V."/>
            <person name="Henrissat B."/>
            <person name="Knabe N."/>
            <person name="Kuees U."/>
            <person name="Lilly W.W."/>
            <person name="Lindquist E."/>
            <person name="Lucas S."/>
            <person name="Magnuson J.K."/>
            <person name="Piumi F."/>
            <person name="Raudaskoski M."/>
            <person name="Salamov A."/>
            <person name="Schmutz J."/>
            <person name="Schwarze F.W.M.R."/>
            <person name="vanKuyk P.A."/>
            <person name="Horton J.S."/>
            <person name="Grigoriev I.V."/>
            <person name="Woesten H.A.B."/>
        </authorList>
    </citation>
    <scope>NUCLEOTIDE SEQUENCE [LARGE SCALE GENOMIC DNA]</scope>
    <source>
        <strain evidence="2">H4-8 / FGSC 9210</strain>
    </source>
</reference>
<dbReference type="AlphaFoldDB" id="D8Q0F8"/>
<dbReference type="Proteomes" id="UP000007431">
    <property type="component" value="Unassembled WGS sequence"/>
</dbReference>
<feature type="non-terminal residue" evidence="1">
    <location>
        <position position="622"/>
    </location>
</feature>
<name>D8Q0F8_SCHCM</name>
<sequence length="622" mass="70753">MYPTTTDALNDLLRTIHGSLLRTHRDAAEVTPEYKSFLSDSIRDMKDEIQRIDAELSQIDTTRRIYDRSYDTACSLEKRYPRCLPEPILSRIFMHALPGGWESHCAGRVTLSFTQVCHLWRSVALRTPFIWRDIRVQVEESPPKHWKEAVMAYVARSADAPLRLSLLLDTRDASSRQQRYISRAYVNDVFWDYEVWELLCAHAHRWEYARLEALPMSAYSVAPLLPFRRLATIILRLTRVYAPPESDECFVPTSFFAEATSAQSVTIGYVLKPSLLVLPLSWRPARLSIWAGCRRGLMGSAFQDNFHPRYEPDTPCPTLAPSFPAVLLSRLWLQELELSVGTLPAMDLPVNLDGTEFPVLRKLALFDDACEVARYIVTPRIEEVEIDADGTYMGCTHGYTYYPHIFGHPLQSLARFLSRPGGCTQLRAMRISPQMDESAHDLIVCLENTPTLVELVLDAMDNEEFPDEVVGFDVIEALTRKDDNEHSLAFLPNLVALTLHVEMCMTFANTTEMYSPAPLCAAVWRMLASRRAERVYHGRVLRPLRAFSSCADGRESFKGHWPLPEHRYGEAQPLMTVSGDVVWVEGAEEEMAEVLKQEAEWNVFLDSATDSSEYSTAEEDGN</sequence>
<organism evidence="2">
    <name type="scientific">Schizophyllum commune (strain H4-8 / FGSC 9210)</name>
    <name type="common">Split gill fungus</name>
    <dbReference type="NCBI Taxonomy" id="578458"/>
    <lineage>
        <taxon>Eukaryota</taxon>
        <taxon>Fungi</taxon>
        <taxon>Dikarya</taxon>
        <taxon>Basidiomycota</taxon>
        <taxon>Agaricomycotina</taxon>
        <taxon>Agaricomycetes</taxon>
        <taxon>Agaricomycetidae</taxon>
        <taxon>Agaricales</taxon>
        <taxon>Schizophyllaceae</taxon>
        <taxon>Schizophyllum</taxon>
    </lineage>
</organism>
<dbReference type="HOGENOM" id="CLU_018544_13_0_1"/>
<protein>
    <submittedName>
        <fullName evidence="1">Uncharacterized protein</fullName>
    </submittedName>
</protein>
<dbReference type="VEuPathDB" id="FungiDB:SCHCODRAFT_02618316"/>
<dbReference type="OrthoDB" id="2872289at2759"/>
<evidence type="ECO:0000313" key="1">
    <source>
        <dbReference type="EMBL" id="EFI97730.1"/>
    </source>
</evidence>
<evidence type="ECO:0000313" key="2">
    <source>
        <dbReference type="Proteomes" id="UP000007431"/>
    </source>
</evidence>
<dbReference type="GeneID" id="9590576"/>